<evidence type="ECO:0000259" key="14">
    <source>
        <dbReference type="PROSITE" id="PS51217"/>
    </source>
</evidence>
<feature type="non-terminal residue" evidence="15">
    <location>
        <position position="1024"/>
    </location>
</feature>
<dbReference type="PROSITE" id="PS50817">
    <property type="entry name" value="INTEIN_N_TER"/>
    <property type="match status" value="1"/>
</dbReference>
<comment type="catalytic activity">
    <reaction evidence="9">
        <text>Couples ATP hydrolysis with the unwinding of duplex DNA by translocating in the 3'-5' direction.</text>
        <dbReference type="EC" id="5.6.2.4"/>
    </reaction>
</comment>
<dbReference type="InterPro" id="IPR000212">
    <property type="entry name" value="DNA_helicase_UvrD/REP"/>
</dbReference>
<keyword evidence="2 12" id="KW-0547">Nucleotide-binding</keyword>
<dbReference type="GO" id="GO:0043138">
    <property type="term" value="F:3'-5' DNA helicase activity"/>
    <property type="evidence" value="ECO:0007669"/>
    <property type="project" value="UniProtKB-EC"/>
</dbReference>
<keyword evidence="5" id="KW-0068">Autocatalytic cleavage</keyword>
<evidence type="ECO:0000256" key="11">
    <source>
        <dbReference type="ARBA" id="ARBA00048988"/>
    </source>
</evidence>
<dbReference type="Gene3D" id="3.40.50.300">
    <property type="entry name" value="P-loop containing nucleotide triphosphate hydrolases"/>
    <property type="match status" value="2"/>
</dbReference>
<dbReference type="Pfam" id="PF00580">
    <property type="entry name" value="UvrD-helicase"/>
    <property type="match status" value="1"/>
</dbReference>
<dbReference type="InterPro" id="IPR003586">
    <property type="entry name" value="Hint_dom_C"/>
</dbReference>
<evidence type="ECO:0000256" key="12">
    <source>
        <dbReference type="PROSITE-ProRule" id="PRU00560"/>
    </source>
</evidence>
<evidence type="ECO:0000256" key="1">
    <source>
        <dbReference type="ARBA" id="ARBA00009922"/>
    </source>
</evidence>
<dbReference type="Gene3D" id="1.10.486.10">
    <property type="entry name" value="PCRA, domain 4"/>
    <property type="match status" value="1"/>
</dbReference>
<dbReference type="GO" id="GO:0003677">
    <property type="term" value="F:DNA binding"/>
    <property type="evidence" value="ECO:0007669"/>
    <property type="project" value="InterPro"/>
</dbReference>
<dbReference type="InterPro" id="IPR006142">
    <property type="entry name" value="INTEIN"/>
</dbReference>
<evidence type="ECO:0000313" key="15">
    <source>
        <dbReference type="EMBL" id="RLE12253.1"/>
    </source>
</evidence>
<protein>
    <recommendedName>
        <fullName evidence="10">DNA 3'-5' helicase</fullName>
        <ecNumber evidence="10">5.6.2.4</ecNumber>
    </recommendedName>
</protein>
<keyword evidence="4 12" id="KW-0347">Helicase</keyword>
<evidence type="ECO:0000256" key="10">
    <source>
        <dbReference type="ARBA" id="ARBA00034808"/>
    </source>
</evidence>
<dbReference type="Pfam" id="PF13361">
    <property type="entry name" value="UvrD_C"/>
    <property type="match status" value="1"/>
</dbReference>
<dbReference type="EMBL" id="QMQA01000179">
    <property type="protein sequence ID" value="RLE12253.1"/>
    <property type="molecule type" value="Genomic_DNA"/>
</dbReference>
<name>A0A662DD71_UNCAE</name>
<feature type="domain" description="UvrD-like helicase ATP-binding" evidence="13">
    <location>
        <begin position="11"/>
        <end position="332"/>
    </location>
</feature>
<evidence type="ECO:0000313" key="16">
    <source>
        <dbReference type="Proteomes" id="UP000280417"/>
    </source>
</evidence>
<dbReference type="PROSITE" id="PS51198">
    <property type="entry name" value="UVRD_HELICASE_ATP_BIND"/>
    <property type="match status" value="1"/>
</dbReference>
<feature type="domain" description="UvrD-like helicase C-terminal" evidence="14">
    <location>
        <begin position="677"/>
        <end position="969"/>
    </location>
</feature>
<dbReference type="GO" id="GO:0005524">
    <property type="term" value="F:ATP binding"/>
    <property type="evidence" value="ECO:0007669"/>
    <property type="project" value="UniProtKB-UniRule"/>
</dbReference>
<evidence type="ECO:0000256" key="4">
    <source>
        <dbReference type="ARBA" id="ARBA00022806"/>
    </source>
</evidence>
<dbReference type="InterPro" id="IPR014017">
    <property type="entry name" value="DNA_helicase_UvrD-like_C"/>
</dbReference>
<evidence type="ECO:0000256" key="8">
    <source>
        <dbReference type="ARBA" id="ARBA00023235"/>
    </source>
</evidence>
<organism evidence="15 16">
    <name type="scientific">Aerophobetes bacterium</name>
    <dbReference type="NCBI Taxonomy" id="2030807"/>
    <lineage>
        <taxon>Bacteria</taxon>
        <taxon>Candidatus Aerophobota</taxon>
    </lineage>
</organism>
<feature type="binding site" evidence="12">
    <location>
        <begin position="32"/>
        <end position="39"/>
    </location>
    <ligand>
        <name>ATP</name>
        <dbReference type="ChEBI" id="CHEBI:30616"/>
    </ligand>
</feature>
<dbReference type="PROSITE" id="PS50818">
    <property type="entry name" value="INTEIN_C_TER"/>
    <property type="match status" value="1"/>
</dbReference>
<keyword evidence="7" id="KW-0651">Protein splicing</keyword>
<dbReference type="InterPro" id="IPR030934">
    <property type="entry name" value="Intein_C"/>
</dbReference>
<dbReference type="InterPro" id="IPR006141">
    <property type="entry name" value="Intein_N"/>
</dbReference>
<evidence type="ECO:0000256" key="3">
    <source>
        <dbReference type="ARBA" id="ARBA00022801"/>
    </source>
</evidence>
<comment type="similarity">
    <text evidence="1">Belongs to the helicase family. UvrD subfamily.</text>
</comment>
<proteinExistence type="inferred from homology"/>
<comment type="caution">
    <text evidence="15">The sequence shown here is derived from an EMBL/GenBank/DDBJ whole genome shotgun (WGS) entry which is preliminary data.</text>
</comment>
<dbReference type="NCBIfam" id="TIGR01445">
    <property type="entry name" value="intein_Nterm"/>
    <property type="match status" value="1"/>
</dbReference>
<evidence type="ECO:0000256" key="2">
    <source>
        <dbReference type="ARBA" id="ARBA00022741"/>
    </source>
</evidence>
<dbReference type="InterPro" id="IPR027417">
    <property type="entry name" value="P-loop_NTPase"/>
</dbReference>
<comment type="catalytic activity">
    <reaction evidence="11">
        <text>ATP + H2O = ADP + phosphate + H(+)</text>
        <dbReference type="Rhea" id="RHEA:13065"/>
        <dbReference type="ChEBI" id="CHEBI:15377"/>
        <dbReference type="ChEBI" id="CHEBI:15378"/>
        <dbReference type="ChEBI" id="CHEBI:30616"/>
        <dbReference type="ChEBI" id="CHEBI:43474"/>
        <dbReference type="ChEBI" id="CHEBI:456216"/>
        <dbReference type="EC" id="5.6.2.4"/>
    </reaction>
</comment>
<dbReference type="SUPFAM" id="SSF51294">
    <property type="entry name" value="Hedgehog/intein (Hint) domain"/>
    <property type="match status" value="1"/>
</dbReference>
<reference evidence="15 16" key="1">
    <citation type="submission" date="2018-06" db="EMBL/GenBank/DDBJ databases">
        <title>Extensive metabolic versatility and redundancy in microbially diverse, dynamic hydrothermal sediments.</title>
        <authorList>
            <person name="Dombrowski N."/>
            <person name="Teske A."/>
            <person name="Baker B.J."/>
        </authorList>
    </citation>
    <scope>NUCLEOTIDE SEQUENCE [LARGE SCALE GENOMIC DNA]</scope>
    <source>
        <strain evidence="15">B3_G15</strain>
    </source>
</reference>
<dbReference type="PANTHER" id="PTHR11070">
    <property type="entry name" value="UVRD / RECB / PCRA DNA HELICASE FAMILY MEMBER"/>
    <property type="match status" value="1"/>
</dbReference>
<dbReference type="Proteomes" id="UP000280417">
    <property type="component" value="Unassembled WGS sequence"/>
</dbReference>
<dbReference type="GO" id="GO:0016787">
    <property type="term" value="F:hydrolase activity"/>
    <property type="evidence" value="ECO:0007669"/>
    <property type="project" value="UniProtKB-UniRule"/>
</dbReference>
<dbReference type="SMART" id="SM00305">
    <property type="entry name" value="HintC"/>
    <property type="match status" value="1"/>
</dbReference>
<dbReference type="Pfam" id="PF14890">
    <property type="entry name" value="Intein_splicing"/>
    <property type="match status" value="1"/>
</dbReference>
<dbReference type="InterPro" id="IPR013986">
    <property type="entry name" value="DExx_box_DNA_helicase_dom_sf"/>
</dbReference>
<dbReference type="Gene3D" id="1.10.10.160">
    <property type="match status" value="1"/>
</dbReference>
<dbReference type="NCBIfam" id="TIGR01443">
    <property type="entry name" value="intein_Cterm"/>
    <property type="match status" value="1"/>
</dbReference>
<dbReference type="PROSITE" id="PS51217">
    <property type="entry name" value="UVRD_HELICASE_CTER"/>
    <property type="match status" value="1"/>
</dbReference>
<evidence type="ECO:0000256" key="6">
    <source>
        <dbReference type="ARBA" id="ARBA00022840"/>
    </source>
</evidence>
<keyword evidence="3 12" id="KW-0378">Hydrolase</keyword>
<dbReference type="PRINTS" id="PR00379">
    <property type="entry name" value="INTEIN"/>
</dbReference>
<dbReference type="InterPro" id="IPR014016">
    <property type="entry name" value="UvrD-like_ATP-bd"/>
</dbReference>
<dbReference type="InterPro" id="IPR036844">
    <property type="entry name" value="Hint_dom_sf"/>
</dbReference>
<keyword evidence="8" id="KW-0413">Isomerase</keyword>
<dbReference type="GO" id="GO:0016539">
    <property type="term" value="P:intein-mediated protein splicing"/>
    <property type="evidence" value="ECO:0007669"/>
    <property type="project" value="InterPro"/>
</dbReference>
<keyword evidence="6 12" id="KW-0067">ATP-binding</keyword>
<evidence type="ECO:0000256" key="7">
    <source>
        <dbReference type="ARBA" id="ARBA00023000"/>
    </source>
</evidence>
<sequence length="1024" mass="118506">MSPLYEKKILEGLNEEQKKAVTHGEGPLLIVAGAGTGKTQVITRRIAYLIATKRARPEEILALTFTDKAALEMEERVDVLVPYGYTDFWICTFHAFGDRVLKENALEIGLSPDFQVLSVPEQVIFFREHLFEFPLSYYRPLGNPTRHIQAILTFISRAKDEDVTPEDYLSYVKRLEKKVRENPEDKELEEMFLKEREIALTYKKYQELLAREGKIDFGDQIVLTLKLFREHPLILKRYQRRFRYILIDEFQDTNYSQFQLVKLLAKEHRNITVVGDDDQCLPPGTLVKVRGGEKKIEEVRPGEEVVTAVGKGYTTYSRVLKVFKKKKKTRFLTFHTENGYKVEVTDNHKLFCFIPPVPSEKNLYYVYLMWRQDLGWRIGTTNDLAASLRLERSADRIVALRCFNSEREAKYFETLCSLKYGIPTVCFMKRDGLHICDELLKKLYRELDIDKGVRALANDLRVDLDAHHFSLDSINRGDKTRVKIHLEMCYRKNSFKSSRDEPLKNPSVLHRVFLQTSNEKIIEKLKSAKVPVTRAKKGIRVRITSSKLEEAGAIAEYLRRVTSGIVESKFSLGTLNVQHKPALVIPASNVLVGFYLPVLKNSKVIYDKVVKINEQVKEEIVYDLEVDRTHNFVANGVVVHNSIYKFRGAAISNILGFLDTYPDAHQIVLTRNYRSPQQILDCAYRLIQYNNPDRLEFKNKINKRLVTIKKDVGRVRFLHYDSVLSEAEGVAKLIKEKVEREDYRWSDFAILVRANDDAEPFLHALNMVGIPWRFSGNEGLYNQEEVRLLICFLKALVNPEDSVSLYYLAASEIYQMPLKDLTLCMNCAFRKNRSLFYVFSHLEELSDLNQELSPESKATVQRLLGELEDYLNKSVKLSTGEILYQFITRTGFLSRLTRNPSARNERKVRNIARFFELVQNSARVLKDDRAMQFVRYLDLLIQAGDNPAVAEAELETDAVNVLTIHKAKGLEFPVVIMVSLINQRFPSPFRREAIPLPDELIRDILPSGDFHRQEERRLFYVGLT</sequence>
<dbReference type="GO" id="GO:0016540">
    <property type="term" value="P:protein autoprocessing"/>
    <property type="evidence" value="ECO:0007669"/>
    <property type="project" value="InterPro"/>
</dbReference>
<evidence type="ECO:0000256" key="9">
    <source>
        <dbReference type="ARBA" id="ARBA00034617"/>
    </source>
</evidence>
<dbReference type="Gene3D" id="2.170.16.10">
    <property type="entry name" value="Hedgehog/Intein (Hint) domain"/>
    <property type="match status" value="2"/>
</dbReference>
<accession>A0A662DD71</accession>
<dbReference type="CDD" id="cd17932">
    <property type="entry name" value="DEXQc_UvrD"/>
    <property type="match status" value="1"/>
</dbReference>
<dbReference type="SMART" id="SM00306">
    <property type="entry name" value="HintN"/>
    <property type="match status" value="1"/>
</dbReference>
<evidence type="ECO:0000256" key="5">
    <source>
        <dbReference type="ARBA" id="ARBA00022813"/>
    </source>
</evidence>
<dbReference type="CDD" id="cd00081">
    <property type="entry name" value="Hint"/>
    <property type="match status" value="2"/>
</dbReference>
<dbReference type="SUPFAM" id="SSF52540">
    <property type="entry name" value="P-loop containing nucleoside triphosphate hydrolases"/>
    <property type="match status" value="3"/>
</dbReference>
<evidence type="ECO:0000259" key="13">
    <source>
        <dbReference type="PROSITE" id="PS51198"/>
    </source>
</evidence>
<dbReference type="EC" id="5.6.2.4" evidence="10"/>
<dbReference type="AlphaFoldDB" id="A0A662DD71"/>
<gene>
    <name evidence="15" type="ORF">DRJ04_06525</name>
</gene>
<dbReference type="InterPro" id="IPR003587">
    <property type="entry name" value="Hint_dom_N"/>
</dbReference>